<evidence type="ECO:0000256" key="14">
    <source>
        <dbReference type="SAM" id="Phobius"/>
    </source>
</evidence>
<dbReference type="PANTHER" id="PTHR11690">
    <property type="entry name" value="AMILORIDE-SENSITIVE SODIUM CHANNEL-RELATED"/>
    <property type="match status" value="1"/>
</dbReference>
<evidence type="ECO:0000256" key="5">
    <source>
        <dbReference type="ARBA" id="ARBA00022692"/>
    </source>
</evidence>
<evidence type="ECO:0000256" key="4">
    <source>
        <dbReference type="ARBA" id="ARBA00022461"/>
    </source>
</evidence>
<keyword evidence="3 12" id="KW-0813">Transport</keyword>
<evidence type="ECO:0000256" key="3">
    <source>
        <dbReference type="ARBA" id="ARBA00022448"/>
    </source>
</evidence>
<evidence type="ECO:0000256" key="2">
    <source>
        <dbReference type="ARBA" id="ARBA00007193"/>
    </source>
</evidence>
<dbReference type="Pfam" id="PF00858">
    <property type="entry name" value="ASC"/>
    <property type="match status" value="2"/>
</dbReference>
<evidence type="ECO:0000313" key="16">
    <source>
        <dbReference type="Proteomes" id="UP000318571"/>
    </source>
</evidence>
<reference evidence="15 16" key="1">
    <citation type="journal article" date="2018" name="Nat. Ecol. Evol.">
        <title>Genomic signatures of mitonuclear coevolution across populations of Tigriopus californicus.</title>
        <authorList>
            <person name="Barreto F.S."/>
            <person name="Watson E.T."/>
            <person name="Lima T.G."/>
            <person name="Willett C.S."/>
            <person name="Edmands S."/>
            <person name="Li W."/>
            <person name="Burton R.S."/>
        </authorList>
    </citation>
    <scope>NUCLEOTIDE SEQUENCE [LARGE SCALE GENOMIC DNA]</scope>
    <source>
        <strain evidence="15 16">San Diego</strain>
    </source>
</reference>
<evidence type="ECO:0000256" key="13">
    <source>
        <dbReference type="SAM" id="MobiDB-lite"/>
    </source>
</evidence>
<keyword evidence="4 12" id="KW-0894">Sodium channel</keyword>
<feature type="region of interest" description="Disordered" evidence="13">
    <location>
        <begin position="845"/>
        <end position="868"/>
    </location>
</feature>
<proteinExistence type="inferred from homology"/>
<evidence type="ECO:0000256" key="1">
    <source>
        <dbReference type="ARBA" id="ARBA00004141"/>
    </source>
</evidence>
<dbReference type="Gene3D" id="2.60.470.10">
    <property type="entry name" value="Acid-sensing ion channels like domains"/>
    <property type="match status" value="1"/>
</dbReference>
<comment type="similarity">
    <text evidence="2 12">Belongs to the amiloride-sensitive sodium channel (TC 1.A.6) family.</text>
</comment>
<dbReference type="Proteomes" id="UP000318571">
    <property type="component" value="Chromosome 3"/>
</dbReference>
<protein>
    <submittedName>
        <fullName evidence="15">Uncharacterized protein</fullName>
    </submittedName>
</protein>
<feature type="compositionally biased region" description="Low complexity" evidence="13">
    <location>
        <begin position="845"/>
        <end position="857"/>
    </location>
</feature>
<sequence length="868" mass="101176">MEKFWWFLIVITGFALASFLIYRAVVEWEDHPILTTVDSSSVPITSIQFPTITICPKRRVVYRQMQSSLLYNPWNMIENLFNQFNLTNFNGDPEEIRFMNDTSFLLDVVISSIQRTLTQNIKFDFEQLKIKWADELDSDYYREVRPSSRILLSFDYEYEEEFSYSDFNDTAELLQNNTMHLKIEIYQMMIDIENSPQNATSPRAFILNDIKSHFGKCHGQLEFHTSYLPRWHEILSERYAELEEAEKRTSCTSIRCKTGMKRFHGLLEMGDFLCKNRPPRLGSLLAKFRKEIIKHFLYSEKRYNRIREFFANVIKNLIGPLYGLEKFNLLDVGLNGFRTESNATFVECRHDLFLRHRRMWLSYLKGNSSILPCLGSEDPCCSYSGFYRLGRTAGNSSILPCLGSEDPCCSYSGFYTKHKNVFGRILLQMLDSLVSDYPEMPNGNRLGYDIPTDYRHKRMPKILRCNLGSFGQVVYAEPTEDCTLMEPTSTLNGICVTFNQKNAFDNLKKEEERTQNIPEKLYEILTNNQRNKVFNPRGHGLDFGFQLLIYDHDLLEREDKDSEYTIGITDQYNYMNPRLSEFKTTPGMHTYVSITPQETVTHPNVVEYPQTARGCRFPHENEGLHIYKVYSKAACQYECVIYRGVQRFGCVPWNYLSNVTDKNICDDEATRYFNFFLQNTSFIQEHCDCPQDCHQLEFTYSETIKPVDFKSLCKIEPGTEEESDLYWSFPQILRRYENVFMGKLRAIRDGKEYTEYEECIALWSKEMTLVEFKLDSPTFTRMTKEAKTTFIDKVATIGGTLGLFTGMSIISMFEICYWGMKASRKLIMKNTLVNNVPLNLWKKPSSSSSLTAISPSPFASTKVPEPQI</sequence>
<evidence type="ECO:0000256" key="9">
    <source>
        <dbReference type="ARBA" id="ARBA00023136"/>
    </source>
</evidence>
<keyword evidence="16" id="KW-1185">Reference proteome</keyword>
<keyword evidence="6 14" id="KW-1133">Transmembrane helix</keyword>
<evidence type="ECO:0000256" key="10">
    <source>
        <dbReference type="ARBA" id="ARBA00023201"/>
    </source>
</evidence>
<keyword evidence="5 12" id="KW-0812">Transmembrane</keyword>
<dbReference type="PANTHER" id="PTHR11690:SF300">
    <property type="entry name" value="PICKPOCKET PROTEIN 19"/>
    <property type="match status" value="1"/>
</dbReference>
<comment type="subcellular location">
    <subcellularLocation>
        <location evidence="1">Membrane</location>
        <topology evidence="1">Multi-pass membrane protein</topology>
    </subcellularLocation>
</comment>
<name>A0A553P8I8_TIGCA</name>
<keyword evidence="8 12" id="KW-0406">Ion transport</keyword>
<comment type="caution">
    <text evidence="15">The sequence shown here is derived from an EMBL/GenBank/DDBJ whole genome shotgun (WGS) entry which is preliminary data.</text>
</comment>
<evidence type="ECO:0000256" key="11">
    <source>
        <dbReference type="ARBA" id="ARBA00023303"/>
    </source>
</evidence>
<dbReference type="AlphaFoldDB" id="A0A553P8I8"/>
<dbReference type="InterPro" id="IPR001873">
    <property type="entry name" value="ENaC"/>
</dbReference>
<evidence type="ECO:0000256" key="8">
    <source>
        <dbReference type="ARBA" id="ARBA00023065"/>
    </source>
</evidence>
<keyword evidence="7" id="KW-0915">Sodium</keyword>
<keyword evidence="11 12" id="KW-0407">Ion channel</keyword>
<dbReference type="EMBL" id="VCGU01000007">
    <property type="protein sequence ID" value="TRY73988.1"/>
    <property type="molecule type" value="Genomic_DNA"/>
</dbReference>
<dbReference type="Gene3D" id="1.10.287.770">
    <property type="entry name" value="YojJ-like"/>
    <property type="match status" value="1"/>
</dbReference>
<keyword evidence="10 12" id="KW-0739">Sodium transport</keyword>
<feature type="transmembrane region" description="Helical" evidence="14">
    <location>
        <begin position="797"/>
        <end position="820"/>
    </location>
</feature>
<evidence type="ECO:0000313" key="15">
    <source>
        <dbReference type="EMBL" id="TRY73988.1"/>
    </source>
</evidence>
<accession>A0A553P8I8</accession>
<evidence type="ECO:0000256" key="7">
    <source>
        <dbReference type="ARBA" id="ARBA00023053"/>
    </source>
</evidence>
<dbReference type="STRING" id="6832.A0A553P8I8"/>
<gene>
    <name evidence="15" type="ORF">TCAL_05533</name>
</gene>
<dbReference type="GO" id="GO:0015280">
    <property type="term" value="F:ligand-gated sodium channel activity"/>
    <property type="evidence" value="ECO:0007669"/>
    <property type="project" value="TreeGrafter"/>
</dbReference>
<evidence type="ECO:0000256" key="6">
    <source>
        <dbReference type="ARBA" id="ARBA00022989"/>
    </source>
</evidence>
<keyword evidence="9 14" id="KW-0472">Membrane</keyword>
<evidence type="ECO:0000256" key="12">
    <source>
        <dbReference type="RuleBase" id="RU000679"/>
    </source>
</evidence>
<dbReference type="GO" id="GO:0005886">
    <property type="term" value="C:plasma membrane"/>
    <property type="evidence" value="ECO:0007669"/>
    <property type="project" value="TreeGrafter"/>
</dbReference>
<organism evidence="15 16">
    <name type="scientific">Tigriopus californicus</name>
    <name type="common">Marine copepod</name>
    <dbReference type="NCBI Taxonomy" id="6832"/>
    <lineage>
        <taxon>Eukaryota</taxon>
        <taxon>Metazoa</taxon>
        <taxon>Ecdysozoa</taxon>
        <taxon>Arthropoda</taxon>
        <taxon>Crustacea</taxon>
        <taxon>Multicrustacea</taxon>
        <taxon>Hexanauplia</taxon>
        <taxon>Copepoda</taxon>
        <taxon>Harpacticoida</taxon>
        <taxon>Harpacticidae</taxon>
        <taxon>Tigriopus</taxon>
    </lineage>
</organism>